<dbReference type="SUPFAM" id="SSF48208">
    <property type="entry name" value="Six-hairpin glycosidases"/>
    <property type="match status" value="1"/>
</dbReference>
<protein>
    <submittedName>
        <fullName evidence="3">Uncharacterized protein</fullName>
    </submittedName>
</protein>
<feature type="compositionally biased region" description="Basic and acidic residues" evidence="1">
    <location>
        <begin position="551"/>
        <end position="576"/>
    </location>
</feature>
<evidence type="ECO:0000313" key="4">
    <source>
        <dbReference type="Proteomes" id="UP000008066"/>
    </source>
</evidence>
<evidence type="ECO:0000256" key="2">
    <source>
        <dbReference type="SAM" id="Phobius"/>
    </source>
</evidence>
<dbReference type="InterPro" id="IPR008313">
    <property type="entry name" value="GH125"/>
</dbReference>
<dbReference type="GO" id="GO:0005975">
    <property type="term" value="P:carbohydrate metabolic process"/>
    <property type="evidence" value="ECO:0007669"/>
    <property type="project" value="InterPro"/>
</dbReference>
<reference evidence="3 4" key="1">
    <citation type="journal article" date="2011" name="Cell">
        <title>Insight into structure and assembly of the nuclear pore complex by utilizing the genome of a eukaryotic thermophile.</title>
        <authorList>
            <person name="Amlacher S."/>
            <person name="Sarges P."/>
            <person name="Flemming D."/>
            <person name="van Noort V."/>
            <person name="Kunze R."/>
            <person name="Devos D.P."/>
            <person name="Arumugam M."/>
            <person name="Bork P."/>
            <person name="Hurt E."/>
        </authorList>
    </citation>
    <scope>NUCLEOTIDE SEQUENCE [LARGE SCALE GENOMIC DNA]</scope>
    <source>
        <strain evidence="4">DSM 1495 / CBS 144.50 / IMI 039719</strain>
    </source>
</reference>
<dbReference type="InterPro" id="IPR012341">
    <property type="entry name" value="6hp_glycosidase-like_sf"/>
</dbReference>
<feature type="region of interest" description="Disordered" evidence="1">
    <location>
        <begin position="538"/>
        <end position="576"/>
    </location>
</feature>
<feature type="compositionally biased region" description="Basic and acidic residues" evidence="1">
    <location>
        <begin position="64"/>
        <end position="92"/>
    </location>
</feature>
<dbReference type="Proteomes" id="UP000008066">
    <property type="component" value="Unassembled WGS sequence"/>
</dbReference>
<dbReference type="eggNOG" id="ENOG502QR7D">
    <property type="taxonomic scope" value="Eukaryota"/>
</dbReference>
<dbReference type="Pfam" id="PF06824">
    <property type="entry name" value="Glyco_hydro_125"/>
    <property type="match status" value="1"/>
</dbReference>
<evidence type="ECO:0000256" key="1">
    <source>
        <dbReference type="SAM" id="MobiDB-lite"/>
    </source>
</evidence>
<organism evidence="4">
    <name type="scientific">Chaetomium thermophilum (strain DSM 1495 / CBS 144.50 / IMI 039719)</name>
    <name type="common">Thermochaetoides thermophila</name>
    <dbReference type="NCBI Taxonomy" id="759272"/>
    <lineage>
        <taxon>Eukaryota</taxon>
        <taxon>Fungi</taxon>
        <taxon>Dikarya</taxon>
        <taxon>Ascomycota</taxon>
        <taxon>Pezizomycotina</taxon>
        <taxon>Sordariomycetes</taxon>
        <taxon>Sordariomycetidae</taxon>
        <taxon>Sordariales</taxon>
        <taxon>Chaetomiaceae</taxon>
        <taxon>Thermochaetoides</taxon>
    </lineage>
</organism>
<sequence length="741" mass="80755">MVVLCSMGNRRARFVGVALLMTVVVLWLGYQAQLAPTTLRQAPFEVRPQSPPTVEKPIGPQGQHGDHQGDVKVLPEKPTHDGGEKDAGMQKDSEEEELVITTAASTFTSASTATSVATSTSTSTALPTEDAVPSVNCTALRPPLPDSEGDGHFPYARPPPECRTFRLPELEAVLGRTSRRIEDRALIRLFRNSYSHTLDTMIRWRGYAHEKQPADSGQIAERPITDEELTFVVTREGSHVMYLRDSVAHIVPYERLLEPSKEPDSLASLWRGLINLQSRYILAAPLCDAFQPPDESNIAPQENPAPALSSTGSLPFDPKVVYDCRWELSNLASFLQLSAVYYYRTEDLEFFAKYSWVDAIAAIIDTAEAMRNGTVDIDGNSLVPAWPFNINGSEGLLDAIPPVKENGMIRSAFRPNGEPAVHQLVTPSNIMFAVYLEHAAAILEALSESVHGNDQKKAGKRETSRALDLATRMRALATGIGEGIKRDAVVKHPDFGEIFAYAVDGNGGVETPDDAANYPSLLAMSLWNFTLPERKEKTKQPQVVKSVKHVNGRDTGEEETQHENAIQEEKVKEEKPATTTFAIAAATASTATAKAVHITTSTSTSAHSTQQASTPESQYSYTAIYRSTRRFALSSSNTTSSSLSPSQNKLALAAISALTALDPMSGYNVTSSSSANEDDTNVEALAQRNDFLADQIQILLAESATGLVDGWVSGFVGELVIRIAEDEERRGRKGDVLGRLW</sequence>
<gene>
    <name evidence="3" type="ORF">CTHT_0057870</name>
</gene>
<dbReference type="SMART" id="SM01149">
    <property type="entry name" value="DUF1237"/>
    <property type="match status" value="1"/>
</dbReference>
<keyword evidence="2" id="KW-0812">Transmembrane</keyword>
<dbReference type="KEGG" id="cthr:CTHT_0057870"/>
<dbReference type="InterPro" id="IPR008928">
    <property type="entry name" value="6-hairpin_glycosidase_sf"/>
</dbReference>
<accession>G0SCN6</accession>
<evidence type="ECO:0000313" key="3">
    <source>
        <dbReference type="EMBL" id="EGS19162.1"/>
    </source>
</evidence>
<dbReference type="AlphaFoldDB" id="G0SCN6"/>
<dbReference type="HOGENOM" id="CLU_023537_2_0_1"/>
<proteinExistence type="predicted"/>
<feature type="region of interest" description="Disordered" evidence="1">
    <location>
        <begin position="43"/>
        <end position="96"/>
    </location>
</feature>
<dbReference type="EMBL" id="GL988045">
    <property type="protein sequence ID" value="EGS19162.1"/>
    <property type="molecule type" value="Genomic_DNA"/>
</dbReference>
<feature type="transmembrane region" description="Helical" evidence="2">
    <location>
        <begin position="12"/>
        <end position="30"/>
    </location>
</feature>
<name>G0SCN6_CHATD</name>
<dbReference type="PANTHER" id="PTHR31047">
    <property type="entry name" value="MEIOTICALLY UP-REGULATED GENE 157 PROTEIN"/>
    <property type="match status" value="1"/>
</dbReference>
<keyword evidence="2" id="KW-0472">Membrane</keyword>
<keyword evidence="2" id="KW-1133">Transmembrane helix</keyword>
<dbReference type="GO" id="GO:0003824">
    <property type="term" value="F:catalytic activity"/>
    <property type="evidence" value="ECO:0007669"/>
    <property type="project" value="UniProtKB-ARBA"/>
</dbReference>
<dbReference type="Gene3D" id="1.50.10.10">
    <property type="match status" value="1"/>
</dbReference>
<keyword evidence="4" id="KW-1185">Reference proteome</keyword>
<dbReference type="OrthoDB" id="7771656at2759"/>
<dbReference type="GeneID" id="18259825"/>
<dbReference type="RefSeq" id="XP_006696107.1">
    <property type="nucleotide sequence ID" value="XM_006696044.1"/>
</dbReference>
<dbReference type="PANTHER" id="PTHR31047:SF2">
    <property type="entry name" value="DUF1237 DOMAIN-CONTAINING PROTEIN"/>
    <property type="match status" value="1"/>
</dbReference>